<protein>
    <submittedName>
        <fullName evidence="1 2">Uncharacterized protein</fullName>
    </submittedName>
</protein>
<proteinExistence type="predicted"/>
<dbReference type="EnsemblPlants" id="KQJ89270">
    <property type="protein sequence ID" value="KQJ89270"/>
    <property type="gene ID" value="BRADI_4g24726v3"/>
</dbReference>
<dbReference type="Gramene" id="KQJ89270">
    <property type="protein sequence ID" value="KQJ89270"/>
    <property type="gene ID" value="BRADI_4g24726v3"/>
</dbReference>
<reference evidence="2" key="3">
    <citation type="submission" date="2018-08" db="UniProtKB">
        <authorList>
            <consortium name="EnsemblPlants"/>
        </authorList>
    </citation>
    <scope>IDENTIFICATION</scope>
    <source>
        <strain evidence="2">cv. Bd21</strain>
    </source>
</reference>
<dbReference type="AlphaFoldDB" id="A0A0Q3EP22"/>
<organism evidence="1">
    <name type="scientific">Brachypodium distachyon</name>
    <name type="common">Purple false brome</name>
    <name type="synonym">Trachynia distachya</name>
    <dbReference type="NCBI Taxonomy" id="15368"/>
    <lineage>
        <taxon>Eukaryota</taxon>
        <taxon>Viridiplantae</taxon>
        <taxon>Streptophyta</taxon>
        <taxon>Embryophyta</taxon>
        <taxon>Tracheophyta</taxon>
        <taxon>Spermatophyta</taxon>
        <taxon>Magnoliopsida</taxon>
        <taxon>Liliopsida</taxon>
        <taxon>Poales</taxon>
        <taxon>Poaceae</taxon>
        <taxon>BOP clade</taxon>
        <taxon>Pooideae</taxon>
        <taxon>Stipodae</taxon>
        <taxon>Brachypodieae</taxon>
        <taxon>Brachypodium</taxon>
    </lineage>
</organism>
<dbReference type="Proteomes" id="UP000008810">
    <property type="component" value="Chromosome 4"/>
</dbReference>
<evidence type="ECO:0000313" key="2">
    <source>
        <dbReference type="EnsemblPlants" id="KQJ89270"/>
    </source>
</evidence>
<reference evidence="1 2" key="1">
    <citation type="journal article" date="2010" name="Nature">
        <title>Genome sequencing and analysis of the model grass Brachypodium distachyon.</title>
        <authorList>
            <consortium name="International Brachypodium Initiative"/>
        </authorList>
    </citation>
    <scope>NUCLEOTIDE SEQUENCE [LARGE SCALE GENOMIC DNA]</scope>
    <source>
        <strain evidence="1 2">Bd21</strain>
    </source>
</reference>
<gene>
    <name evidence="1" type="ORF">BRADI_4g24726v3</name>
</gene>
<reference evidence="1" key="2">
    <citation type="submission" date="2017-06" db="EMBL/GenBank/DDBJ databases">
        <title>WGS assembly of Brachypodium distachyon.</title>
        <authorList>
            <consortium name="The International Brachypodium Initiative"/>
            <person name="Lucas S."/>
            <person name="Harmon-Smith M."/>
            <person name="Lail K."/>
            <person name="Tice H."/>
            <person name="Grimwood J."/>
            <person name="Bruce D."/>
            <person name="Barry K."/>
            <person name="Shu S."/>
            <person name="Lindquist E."/>
            <person name="Wang M."/>
            <person name="Pitluck S."/>
            <person name="Vogel J.P."/>
            <person name="Garvin D.F."/>
            <person name="Mockler T.C."/>
            <person name="Schmutz J."/>
            <person name="Rokhsar D."/>
            <person name="Bevan M.W."/>
        </authorList>
    </citation>
    <scope>NUCLEOTIDE SEQUENCE</scope>
    <source>
        <strain evidence="1">Bd21</strain>
    </source>
</reference>
<evidence type="ECO:0000313" key="3">
    <source>
        <dbReference type="Proteomes" id="UP000008810"/>
    </source>
</evidence>
<sequence>MLPAGRTVERCTSSSISATLPCGTFDLQHGMVRRMDHHAPCSPFLSRFQLQWHPRRDKSNVNNPTQNRVGASATPHRLVEASLCYNNCYMDNMSCRPLFSAYVPWRH</sequence>
<dbReference type="InParanoid" id="A0A0Q3EP22"/>
<evidence type="ECO:0000313" key="1">
    <source>
        <dbReference type="EMBL" id="KQJ89270.2"/>
    </source>
</evidence>
<accession>A0A0Q3EP22</accession>
<keyword evidence="3" id="KW-1185">Reference proteome</keyword>
<name>A0A0Q3EP22_BRADI</name>
<dbReference type="EMBL" id="CM000883">
    <property type="protein sequence ID" value="KQJ89270.2"/>
    <property type="molecule type" value="Genomic_DNA"/>
</dbReference>